<keyword evidence="2" id="KW-0472">Membrane</keyword>
<evidence type="ECO:0000256" key="1">
    <source>
        <dbReference type="SAM" id="MobiDB-lite"/>
    </source>
</evidence>
<feature type="region of interest" description="Disordered" evidence="1">
    <location>
        <begin position="61"/>
        <end position="100"/>
    </location>
</feature>
<accession>A0ABP6UP74</accession>
<dbReference type="Pfam" id="PF11666">
    <property type="entry name" value="DUF2933"/>
    <property type="match status" value="1"/>
</dbReference>
<gene>
    <name evidence="3" type="ORF">GCM10022262_38190</name>
</gene>
<feature type="compositionally biased region" description="Basic and acidic residues" evidence="1">
    <location>
        <begin position="61"/>
        <end position="74"/>
    </location>
</feature>
<feature type="transmembrane region" description="Helical" evidence="2">
    <location>
        <begin position="12"/>
        <end position="31"/>
    </location>
</feature>
<evidence type="ECO:0000313" key="4">
    <source>
        <dbReference type="Proteomes" id="UP001499841"/>
    </source>
</evidence>
<evidence type="ECO:0000313" key="3">
    <source>
        <dbReference type="EMBL" id="GAA3510493.1"/>
    </source>
</evidence>
<comment type="caution">
    <text evidence="3">The sequence shown here is derived from an EMBL/GenBank/DDBJ whole genome shotgun (WGS) entry which is preliminary data.</text>
</comment>
<evidence type="ECO:0000256" key="2">
    <source>
        <dbReference type="SAM" id="Phobius"/>
    </source>
</evidence>
<feature type="compositionally biased region" description="Polar residues" evidence="1">
    <location>
        <begin position="79"/>
        <end position="100"/>
    </location>
</feature>
<keyword evidence="4" id="KW-1185">Reference proteome</keyword>
<protein>
    <recommendedName>
        <fullName evidence="5">DUF2933 domain-containing protein</fullName>
    </recommendedName>
</protein>
<name>A0ABP6UP74_9MICO</name>
<sequence>MTNTHNHSGKNHLLGMLGAAAVVIVVLLAAGRSFGEAWPLAAVLACPLMMIGMMFMMGKNDRTERSHGRPHPVDEPDVSTPSAHHVTTTRAPAQSPQPSR</sequence>
<evidence type="ECO:0008006" key="5">
    <source>
        <dbReference type="Google" id="ProtNLM"/>
    </source>
</evidence>
<proteinExistence type="predicted"/>
<organism evidence="3 4">
    <name type="scientific">Georgenia daeguensis</name>
    <dbReference type="NCBI Taxonomy" id="908355"/>
    <lineage>
        <taxon>Bacteria</taxon>
        <taxon>Bacillati</taxon>
        <taxon>Actinomycetota</taxon>
        <taxon>Actinomycetes</taxon>
        <taxon>Micrococcales</taxon>
        <taxon>Bogoriellaceae</taxon>
        <taxon>Georgenia</taxon>
    </lineage>
</organism>
<reference evidence="4" key="1">
    <citation type="journal article" date="2019" name="Int. J. Syst. Evol. Microbiol.">
        <title>The Global Catalogue of Microorganisms (GCM) 10K type strain sequencing project: providing services to taxonomists for standard genome sequencing and annotation.</title>
        <authorList>
            <consortium name="The Broad Institute Genomics Platform"/>
            <consortium name="The Broad Institute Genome Sequencing Center for Infectious Disease"/>
            <person name="Wu L."/>
            <person name="Ma J."/>
        </authorList>
    </citation>
    <scope>NUCLEOTIDE SEQUENCE [LARGE SCALE GENOMIC DNA]</scope>
    <source>
        <strain evidence="4">JCM 17459</strain>
    </source>
</reference>
<keyword evidence="2" id="KW-0812">Transmembrane</keyword>
<keyword evidence="2" id="KW-1133">Transmembrane helix</keyword>
<feature type="transmembrane region" description="Helical" evidence="2">
    <location>
        <begin position="37"/>
        <end position="57"/>
    </location>
</feature>
<dbReference type="RefSeq" id="WP_345044854.1">
    <property type="nucleotide sequence ID" value="NZ_BAABBA010000029.1"/>
</dbReference>
<dbReference type="InterPro" id="IPR021682">
    <property type="entry name" value="DUF2933"/>
</dbReference>
<dbReference type="EMBL" id="BAABBA010000029">
    <property type="protein sequence ID" value="GAA3510493.1"/>
    <property type="molecule type" value="Genomic_DNA"/>
</dbReference>
<dbReference type="Proteomes" id="UP001499841">
    <property type="component" value="Unassembled WGS sequence"/>
</dbReference>